<evidence type="ECO:0000256" key="5">
    <source>
        <dbReference type="ARBA" id="ARBA00023242"/>
    </source>
</evidence>
<reference evidence="8" key="1">
    <citation type="submission" date="2022-08" db="UniProtKB">
        <authorList>
            <consortium name="EnsemblMetazoa"/>
        </authorList>
    </citation>
    <scope>IDENTIFICATION</scope>
    <source>
        <strain evidence="8">05x7-T-G4-1.051#20</strain>
    </source>
</reference>
<evidence type="ECO:0000256" key="4">
    <source>
        <dbReference type="ARBA" id="ARBA00022884"/>
    </source>
</evidence>
<keyword evidence="4 6" id="KW-0694">RNA-binding</keyword>
<name>A0A8W8MTQ9_MAGGI</name>
<dbReference type="InterPro" id="IPR034147">
    <property type="entry name" value="RBM40_RRM1"/>
</dbReference>
<dbReference type="GO" id="GO:0005689">
    <property type="term" value="C:U12-type spliceosomal complex"/>
    <property type="evidence" value="ECO:0007669"/>
    <property type="project" value="TreeGrafter"/>
</dbReference>
<dbReference type="InterPro" id="IPR045164">
    <property type="entry name" value="RBM41/RNPC3"/>
</dbReference>
<dbReference type="PANTHER" id="PTHR16105">
    <property type="entry name" value="RNA-BINDING REGION-CONTAINING PROTEIN 3"/>
    <property type="match status" value="1"/>
</dbReference>
<keyword evidence="9" id="KW-1185">Reference proteome</keyword>
<evidence type="ECO:0000259" key="7">
    <source>
        <dbReference type="PROSITE" id="PS50102"/>
    </source>
</evidence>
<dbReference type="GO" id="GO:0097157">
    <property type="term" value="F:pre-mRNA intronic binding"/>
    <property type="evidence" value="ECO:0007669"/>
    <property type="project" value="TreeGrafter"/>
</dbReference>
<dbReference type="CDD" id="cd12239">
    <property type="entry name" value="RRM2_RBM40_like"/>
    <property type="match status" value="1"/>
</dbReference>
<feature type="domain" description="RRM" evidence="7">
    <location>
        <begin position="9"/>
        <end position="84"/>
    </location>
</feature>
<keyword evidence="5" id="KW-0539">Nucleus</keyword>
<accession>A0A8W8MTQ9</accession>
<dbReference type="Pfam" id="PF00076">
    <property type="entry name" value="RRM_1"/>
    <property type="match status" value="2"/>
</dbReference>
<feature type="domain" description="RRM" evidence="7">
    <location>
        <begin position="196"/>
        <end position="279"/>
    </location>
</feature>
<dbReference type="CDD" id="cd12238">
    <property type="entry name" value="RRM1_RBM40_like"/>
    <property type="match status" value="1"/>
</dbReference>
<dbReference type="SMART" id="SM00360">
    <property type="entry name" value="RRM"/>
    <property type="match status" value="2"/>
</dbReference>
<evidence type="ECO:0000256" key="1">
    <source>
        <dbReference type="ARBA" id="ARBA00004123"/>
    </source>
</evidence>
<organism evidence="8 9">
    <name type="scientific">Magallana gigas</name>
    <name type="common">Pacific oyster</name>
    <name type="synonym">Crassostrea gigas</name>
    <dbReference type="NCBI Taxonomy" id="29159"/>
    <lineage>
        <taxon>Eukaryota</taxon>
        <taxon>Metazoa</taxon>
        <taxon>Spiralia</taxon>
        <taxon>Lophotrochozoa</taxon>
        <taxon>Mollusca</taxon>
        <taxon>Bivalvia</taxon>
        <taxon>Autobranchia</taxon>
        <taxon>Pteriomorphia</taxon>
        <taxon>Ostreida</taxon>
        <taxon>Ostreoidea</taxon>
        <taxon>Ostreidae</taxon>
        <taxon>Magallana</taxon>
    </lineage>
</organism>
<dbReference type="PANTHER" id="PTHR16105:SF0">
    <property type="entry name" value="RNA-BINDING REGION-CONTAINING PROTEIN 3"/>
    <property type="match status" value="1"/>
</dbReference>
<comment type="subcellular location">
    <subcellularLocation>
        <location evidence="1">Nucleus</location>
    </subcellularLocation>
</comment>
<dbReference type="AlphaFoldDB" id="A0A8W8MTQ9"/>
<dbReference type="Gene3D" id="6.10.250.610">
    <property type="match status" value="1"/>
</dbReference>
<evidence type="ECO:0000256" key="6">
    <source>
        <dbReference type="PROSITE-ProRule" id="PRU00176"/>
    </source>
</evidence>
<dbReference type="InterPro" id="IPR012677">
    <property type="entry name" value="Nucleotide-bd_a/b_plait_sf"/>
</dbReference>
<dbReference type="GO" id="GO:0000398">
    <property type="term" value="P:mRNA splicing, via spliceosome"/>
    <property type="evidence" value="ECO:0007669"/>
    <property type="project" value="TreeGrafter"/>
</dbReference>
<dbReference type="FunFam" id="3.30.70.330:FF:000207">
    <property type="entry name" value="RNA-binding region (RNP1, RRM)-containing 3"/>
    <property type="match status" value="1"/>
</dbReference>
<dbReference type="GO" id="GO:0030626">
    <property type="term" value="F:U12 snRNA binding"/>
    <property type="evidence" value="ECO:0007669"/>
    <property type="project" value="TreeGrafter"/>
</dbReference>
<evidence type="ECO:0000256" key="2">
    <source>
        <dbReference type="ARBA" id="ARBA00020364"/>
    </source>
</evidence>
<dbReference type="EnsemblMetazoa" id="G35298.1">
    <property type="protein sequence ID" value="G35298.1:cds"/>
    <property type="gene ID" value="G35298"/>
</dbReference>
<dbReference type="PROSITE" id="PS50102">
    <property type="entry name" value="RRM"/>
    <property type="match status" value="2"/>
</dbReference>
<dbReference type="InterPro" id="IPR035979">
    <property type="entry name" value="RBD_domain_sf"/>
</dbReference>
<sequence>MGTNQEPNCTLYVRHLPSELNKSEKEDLLTHFGASRVKVMGNKGPMRHAAFASYPDNESAKKALTQLHQLEVLGCKLVVEFAKNAQSENFPSQLEKTRKKTADGRGVLQETKEENVDEYLPIENTFKTWRMEYPRNPKLHYLYPPPEEELRESDLPYTVDPSKFLSLDDLKNGKISKSEMKNFSVFKNYKNGEIASRLYIKNLAKQTTEQDLVNIYGSFVNWDKELEKNIFDIRLMKEGRMKGQAFVTFSNETSANKALKETNGFVLNSKPMAVQFARSAKAKETNEKSTKK</sequence>
<dbReference type="SUPFAM" id="SSF54928">
    <property type="entry name" value="RNA-binding domain, RBD"/>
    <property type="match status" value="2"/>
</dbReference>
<dbReference type="InterPro" id="IPR000504">
    <property type="entry name" value="RRM_dom"/>
</dbReference>
<evidence type="ECO:0000256" key="3">
    <source>
        <dbReference type="ARBA" id="ARBA00022737"/>
    </source>
</evidence>
<dbReference type="Proteomes" id="UP000005408">
    <property type="component" value="Unassembled WGS sequence"/>
</dbReference>
<protein>
    <recommendedName>
        <fullName evidence="2">RNA-binding region-containing protein 3</fullName>
    </recommendedName>
</protein>
<evidence type="ECO:0000313" key="9">
    <source>
        <dbReference type="Proteomes" id="UP000005408"/>
    </source>
</evidence>
<dbReference type="Gene3D" id="3.30.70.330">
    <property type="match status" value="2"/>
</dbReference>
<proteinExistence type="predicted"/>
<evidence type="ECO:0000313" key="8">
    <source>
        <dbReference type="EnsemblMetazoa" id="G35298.1:cds"/>
    </source>
</evidence>
<keyword evidence="3" id="KW-0677">Repeat</keyword>